<feature type="domain" description="F-box associated beta-propeller type 3" evidence="1">
    <location>
        <begin position="80"/>
        <end position="192"/>
    </location>
</feature>
<dbReference type="EMBL" id="LWDX02041170">
    <property type="protein sequence ID" value="OEL23918.1"/>
    <property type="molecule type" value="Genomic_DNA"/>
</dbReference>
<feature type="non-terminal residue" evidence="2">
    <location>
        <position position="1"/>
    </location>
</feature>
<evidence type="ECO:0000259" key="1">
    <source>
        <dbReference type="Pfam" id="PF08268"/>
    </source>
</evidence>
<name>A0A1E5VFK5_9POAL</name>
<sequence>CEPCVACPNRREPCDPSRILYWKGDCNAIYCILTVGSPEQPRCIGLPLQLVSMKRVMIWGLYAPVLLHDCLHWVSSCTVRNKIIVFDAVVESFRWIRSPTCTDCASLLEMDGTLGISRVNDSSSTTKAMVWVLQHYKMEVWSLKYQIELPVAEMMRITENKYFSGSVVSENGDMLVTCRFPWYMFHCDSKGNLLE</sequence>
<dbReference type="OrthoDB" id="605570at2759"/>
<dbReference type="AlphaFoldDB" id="A0A1E5VFK5"/>
<evidence type="ECO:0000313" key="2">
    <source>
        <dbReference type="EMBL" id="OEL23918.1"/>
    </source>
</evidence>
<keyword evidence="3" id="KW-1185">Reference proteome</keyword>
<protein>
    <recommendedName>
        <fullName evidence="1">F-box associated beta-propeller type 3 domain-containing protein</fullName>
    </recommendedName>
</protein>
<accession>A0A1E5VFK5</accession>
<reference evidence="2 3" key="1">
    <citation type="submission" date="2016-09" db="EMBL/GenBank/DDBJ databases">
        <title>The draft genome of Dichanthelium oligosanthes: A C3 panicoid grass species.</title>
        <authorList>
            <person name="Studer A.J."/>
            <person name="Schnable J.C."/>
            <person name="Brutnell T.P."/>
        </authorList>
    </citation>
    <scope>NUCLEOTIDE SEQUENCE [LARGE SCALE GENOMIC DNA]</scope>
    <source>
        <strain evidence="3">cv. Kellogg 1175</strain>
        <tissue evidence="2">Leaf</tissue>
    </source>
</reference>
<dbReference type="Proteomes" id="UP000095767">
    <property type="component" value="Unassembled WGS sequence"/>
</dbReference>
<gene>
    <name evidence="2" type="ORF">BAE44_0015063</name>
</gene>
<evidence type="ECO:0000313" key="3">
    <source>
        <dbReference type="Proteomes" id="UP000095767"/>
    </source>
</evidence>
<dbReference type="Pfam" id="PF08268">
    <property type="entry name" value="FBA_3"/>
    <property type="match status" value="1"/>
</dbReference>
<dbReference type="InterPro" id="IPR013187">
    <property type="entry name" value="F-box-assoc_dom_typ3"/>
</dbReference>
<proteinExistence type="predicted"/>
<comment type="caution">
    <text evidence="2">The sequence shown here is derived from an EMBL/GenBank/DDBJ whole genome shotgun (WGS) entry which is preliminary data.</text>
</comment>
<organism evidence="2 3">
    <name type="scientific">Dichanthelium oligosanthes</name>
    <dbReference type="NCBI Taxonomy" id="888268"/>
    <lineage>
        <taxon>Eukaryota</taxon>
        <taxon>Viridiplantae</taxon>
        <taxon>Streptophyta</taxon>
        <taxon>Embryophyta</taxon>
        <taxon>Tracheophyta</taxon>
        <taxon>Spermatophyta</taxon>
        <taxon>Magnoliopsida</taxon>
        <taxon>Liliopsida</taxon>
        <taxon>Poales</taxon>
        <taxon>Poaceae</taxon>
        <taxon>PACMAD clade</taxon>
        <taxon>Panicoideae</taxon>
        <taxon>Panicodae</taxon>
        <taxon>Paniceae</taxon>
        <taxon>Dichantheliinae</taxon>
        <taxon>Dichanthelium</taxon>
    </lineage>
</organism>